<keyword evidence="3" id="KW-1185">Reference proteome</keyword>
<evidence type="ECO:0000256" key="1">
    <source>
        <dbReference type="SAM" id="SignalP"/>
    </source>
</evidence>
<protein>
    <submittedName>
        <fullName evidence="2">Uncharacterized protein</fullName>
    </submittedName>
</protein>
<proteinExistence type="predicted"/>
<dbReference type="EMBL" id="CP071060">
    <property type="protein sequence ID" value="QSI77419.1"/>
    <property type="molecule type" value="Genomic_DNA"/>
</dbReference>
<gene>
    <name evidence="2" type="ORF">JY500_01825</name>
</gene>
<evidence type="ECO:0000313" key="2">
    <source>
        <dbReference type="EMBL" id="QSI77419.1"/>
    </source>
</evidence>
<dbReference type="RefSeq" id="WP_206254872.1">
    <property type="nucleotide sequence ID" value="NZ_CP071060.1"/>
</dbReference>
<accession>A0ABX7M9T5</accession>
<reference evidence="2 3" key="1">
    <citation type="submission" date="2021-02" db="EMBL/GenBank/DDBJ databases">
        <title>Niveibacterium changnyeongensis HC41.</title>
        <authorList>
            <person name="Kang M."/>
        </authorList>
    </citation>
    <scope>NUCLEOTIDE SEQUENCE [LARGE SCALE GENOMIC DNA]</scope>
    <source>
        <strain evidence="2 3">HC41</strain>
    </source>
</reference>
<dbReference type="Proteomes" id="UP000663570">
    <property type="component" value="Chromosome"/>
</dbReference>
<name>A0ABX7M9T5_9RHOO</name>
<organism evidence="2 3">
    <name type="scientific">Niveibacterium microcysteis</name>
    <dbReference type="NCBI Taxonomy" id="2811415"/>
    <lineage>
        <taxon>Bacteria</taxon>
        <taxon>Pseudomonadati</taxon>
        <taxon>Pseudomonadota</taxon>
        <taxon>Betaproteobacteria</taxon>
        <taxon>Rhodocyclales</taxon>
        <taxon>Rhodocyclaceae</taxon>
        <taxon>Niveibacterium</taxon>
    </lineage>
</organism>
<keyword evidence="1" id="KW-0732">Signal</keyword>
<feature type="chain" id="PRO_5046130403" evidence="1">
    <location>
        <begin position="36"/>
        <end position="133"/>
    </location>
</feature>
<feature type="signal peptide" evidence="1">
    <location>
        <begin position="1"/>
        <end position="35"/>
    </location>
</feature>
<sequence>MSQLLSPQAPSQRRPRPYVRYIAAALALCATTADAGPPRPEVVWAERQIVFWAEADTGAVHAVGIRQGVSEFGVLRAPQRRGVSQLSLDARNAVLTVWGDDAIYRYDAHNLRLLSRNETRIARAATQPHRWVE</sequence>
<evidence type="ECO:0000313" key="3">
    <source>
        <dbReference type="Proteomes" id="UP000663570"/>
    </source>
</evidence>